<feature type="transmembrane region" description="Helical" evidence="8">
    <location>
        <begin position="37"/>
        <end position="56"/>
    </location>
</feature>
<dbReference type="Proteomes" id="UP000250163">
    <property type="component" value="Chromosome MORIYA"/>
</dbReference>
<evidence type="ECO:0000256" key="2">
    <source>
        <dbReference type="ARBA" id="ARBA00022692"/>
    </source>
</evidence>
<dbReference type="Pfam" id="PF01226">
    <property type="entry name" value="Form_Nir_trans"/>
    <property type="match status" value="1"/>
</dbReference>
<evidence type="ECO:0000313" key="10">
    <source>
        <dbReference type="EMBL" id="SQD78309.1"/>
    </source>
</evidence>
<feature type="transmembrane region" description="Helical" evidence="8">
    <location>
        <begin position="76"/>
        <end position="104"/>
    </location>
</feature>
<name>A0A330LNS6_9GAMM</name>
<keyword evidence="3 8" id="KW-1133">Transmembrane helix</keyword>
<dbReference type="Pfam" id="PF00571">
    <property type="entry name" value="CBS"/>
    <property type="match status" value="2"/>
</dbReference>
<evidence type="ECO:0000256" key="6">
    <source>
        <dbReference type="NCBIfam" id="TIGR04060"/>
    </source>
</evidence>
<comment type="similarity">
    <text evidence="5">Belongs to the FNT transporter (TC 1.A.16) family.</text>
</comment>
<dbReference type="NCBIfam" id="TIGR00790">
    <property type="entry name" value="fnt"/>
    <property type="match status" value="1"/>
</dbReference>
<dbReference type="OrthoDB" id="9786493at2"/>
<dbReference type="PANTHER" id="PTHR30520">
    <property type="entry name" value="FORMATE TRANSPORTER-RELATED"/>
    <property type="match status" value="1"/>
</dbReference>
<gene>
    <name evidence="10" type="ORF">MORIYA_1831</name>
</gene>
<evidence type="ECO:0000256" key="8">
    <source>
        <dbReference type="SAM" id="Phobius"/>
    </source>
</evidence>
<dbReference type="InterPro" id="IPR000644">
    <property type="entry name" value="CBS_dom"/>
</dbReference>
<feature type="transmembrane region" description="Helical" evidence="8">
    <location>
        <begin position="116"/>
        <end position="141"/>
    </location>
</feature>
<dbReference type="SUPFAM" id="SSF54631">
    <property type="entry name" value="CBS-domain pair"/>
    <property type="match status" value="1"/>
</dbReference>
<keyword evidence="2 8" id="KW-0812">Transmembrane</keyword>
<evidence type="ECO:0000259" key="9">
    <source>
        <dbReference type="PROSITE" id="PS51371"/>
    </source>
</evidence>
<sequence length="487" mass="53267">MISEVKITNTGQFSPSEMMEQAEKYALAKAHKSTSMIIGLAIMAGVFIGLSFVFYITVTTGNTDTGWGISRFAGGLAFSMGLILVIITGAELFTSSVLSAIAVANKQISITKMLGIWGKVYIGNFIGAMLLLLLVFSAGLYQNDGGQWGLQALNIAQHKLHHQPLEAFALGILCNLLVCLAVWLTFSSTNMMTKSFMVILPVAMFVSSGFEHSVANMFMVPLGIAIQQFAPAEFWVNVGATPAQFADLTVANFITANLIPVTLGNIVGGAGLVGLAYWAIFSRPKLKLISQSNISSILTQSNSFPKDIYTMDTNKTIKQFMHTTPFVLRPEMPVEMALDQLMDRNLSGAVVINQTNNVVGFFSEHEVLVELWCEDYIPEHGRKVADLMKTDIVSVKPNDTLLALAEFYAIDKVRLYPTTDMGIATSFTTLSVNDRAREMRIGKPRILPVIENNQLVGIVTRENVVQHLRAIYGERVSAVNDVDMSVN</sequence>
<dbReference type="PROSITE" id="PS01005">
    <property type="entry name" value="FORMATE_NITRITE_TP_1"/>
    <property type="match status" value="1"/>
</dbReference>
<dbReference type="RefSeq" id="WP_112714369.1">
    <property type="nucleotide sequence ID" value="NZ_LS483250.1"/>
</dbReference>
<keyword evidence="7" id="KW-0129">CBS domain</keyword>
<feature type="transmembrane region" description="Helical" evidence="8">
    <location>
        <begin position="167"/>
        <end position="186"/>
    </location>
</feature>
<dbReference type="InterPro" id="IPR024002">
    <property type="entry name" value="For/NO2_transpt_CS"/>
</dbReference>
<comment type="subcellular location">
    <subcellularLocation>
        <location evidence="1">Membrane</location>
        <topology evidence="1">Multi-pass membrane protein</topology>
    </subcellularLocation>
</comment>
<proteinExistence type="inferred from homology"/>
<evidence type="ECO:0000256" key="7">
    <source>
        <dbReference type="PROSITE-ProRule" id="PRU00703"/>
    </source>
</evidence>
<evidence type="ECO:0000256" key="5">
    <source>
        <dbReference type="ARBA" id="ARBA00049660"/>
    </source>
</evidence>
<dbReference type="EMBL" id="LS483250">
    <property type="protein sequence ID" value="SQD78309.1"/>
    <property type="molecule type" value="Genomic_DNA"/>
</dbReference>
<dbReference type="GO" id="GO:0015499">
    <property type="term" value="F:formate transmembrane transporter activity"/>
    <property type="evidence" value="ECO:0007669"/>
    <property type="project" value="UniProtKB-UniRule"/>
</dbReference>
<dbReference type="SMART" id="SM00116">
    <property type="entry name" value="CBS"/>
    <property type="match status" value="2"/>
</dbReference>
<dbReference type="PANTHER" id="PTHR30520:SF6">
    <property type="entry name" value="FORMATE_NITRATE FAMILY TRANSPORTER (EUROFUNG)"/>
    <property type="match status" value="1"/>
</dbReference>
<dbReference type="InterPro" id="IPR000292">
    <property type="entry name" value="For/NO2_transpt"/>
</dbReference>
<keyword evidence="4 8" id="KW-0472">Membrane</keyword>
<evidence type="ECO:0000313" key="11">
    <source>
        <dbReference type="Proteomes" id="UP000250163"/>
    </source>
</evidence>
<dbReference type="KEGG" id="mya:MORIYA_1831"/>
<accession>A0A330LNS6</accession>
<feature type="domain" description="CBS" evidence="9">
    <location>
        <begin position="321"/>
        <end position="379"/>
    </location>
</feature>
<feature type="transmembrane region" description="Helical" evidence="8">
    <location>
        <begin position="258"/>
        <end position="280"/>
    </location>
</feature>
<dbReference type="InterPro" id="IPR023271">
    <property type="entry name" value="Aquaporin-like"/>
</dbReference>
<dbReference type="PROSITE" id="PS51371">
    <property type="entry name" value="CBS"/>
    <property type="match status" value="2"/>
</dbReference>
<keyword evidence="11" id="KW-1185">Reference proteome</keyword>
<organism evidence="10 11">
    <name type="scientific">Moritella yayanosii</name>
    <dbReference type="NCBI Taxonomy" id="69539"/>
    <lineage>
        <taxon>Bacteria</taxon>
        <taxon>Pseudomonadati</taxon>
        <taxon>Pseudomonadota</taxon>
        <taxon>Gammaproteobacteria</taxon>
        <taxon>Alteromonadales</taxon>
        <taxon>Moritellaceae</taxon>
        <taxon>Moritella</taxon>
    </lineage>
</organism>
<dbReference type="PROSITE" id="PS01006">
    <property type="entry name" value="FORMATE_NITRITE_TP_2"/>
    <property type="match status" value="1"/>
</dbReference>
<protein>
    <recommendedName>
        <fullName evidence="6">Formate transporter FocA</fullName>
    </recommendedName>
</protein>
<dbReference type="Gene3D" id="3.10.580.10">
    <property type="entry name" value="CBS-domain"/>
    <property type="match status" value="1"/>
</dbReference>
<evidence type="ECO:0000256" key="4">
    <source>
        <dbReference type="ARBA" id="ARBA00023136"/>
    </source>
</evidence>
<feature type="domain" description="CBS" evidence="9">
    <location>
        <begin position="417"/>
        <end position="476"/>
    </location>
</feature>
<dbReference type="Gene3D" id="1.20.1080.10">
    <property type="entry name" value="Glycerol uptake facilitator protein"/>
    <property type="match status" value="1"/>
</dbReference>
<evidence type="ECO:0000256" key="3">
    <source>
        <dbReference type="ARBA" id="ARBA00022989"/>
    </source>
</evidence>
<evidence type="ECO:0000256" key="1">
    <source>
        <dbReference type="ARBA" id="ARBA00004141"/>
    </source>
</evidence>
<dbReference type="InterPro" id="IPR023999">
    <property type="entry name" value="Formate_transptr_FocA"/>
</dbReference>
<dbReference type="AlphaFoldDB" id="A0A330LNS6"/>
<dbReference type="NCBIfam" id="TIGR04060">
    <property type="entry name" value="formate_focA"/>
    <property type="match status" value="1"/>
</dbReference>
<dbReference type="GO" id="GO:0005886">
    <property type="term" value="C:plasma membrane"/>
    <property type="evidence" value="ECO:0007669"/>
    <property type="project" value="UniProtKB-UniRule"/>
</dbReference>
<reference evidence="11" key="1">
    <citation type="submission" date="2018-05" db="EMBL/GenBank/DDBJ databases">
        <authorList>
            <person name="Cea G.-C."/>
            <person name="William W."/>
        </authorList>
    </citation>
    <scope>NUCLEOTIDE SEQUENCE [LARGE SCALE GENOMIC DNA]</scope>
    <source>
        <strain evidence="11">DB21MT 5</strain>
    </source>
</reference>
<dbReference type="InterPro" id="IPR046342">
    <property type="entry name" value="CBS_dom_sf"/>
</dbReference>